<keyword evidence="2" id="KW-1185">Reference proteome</keyword>
<reference evidence="1" key="1">
    <citation type="journal article" date="2023" name="Science">
        <title>Genome structures resolve the early diversification of teleost fishes.</title>
        <authorList>
            <person name="Parey E."/>
            <person name="Louis A."/>
            <person name="Montfort J."/>
            <person name="Bouchez O."/>
            <person name="Roques C."/>
            <person name="Iampietro C."/>
            <person name="Lluch J."/>
            <person name="Castinel A."/>
            <person name="Donnadieu C."/>
            <person name="Desvignes T."/>
            <person name="Floi Bucao C."/>
            <person name="Jouanno E."/>
            <person name="Wen M."/>
            <person name="Mejri S."/>
            <person name="Dirks R."/>
            <person name="Jansen H."/>
            <person name="Henkel C."/>
            <person name="Chen W.J."/>
            <person name="Zahm M."/>
            <person name="Cabau C."/>
            <person name="Klopp C."/>
            <person name="Thompson A.W."/>
            <person name="Robinson-Rechavi M."/>
            <person name="Braasch I."/>
            <person name="Lecointre G."/>
            <person name="Bobe J."/>
            <person name="Postlethwait J.H."/>
            <person name="Berthelot C."/>
            <person name="Roest Crollius H."/>
            <person name="Guiguen Y."/>
        </authorList>
    </citation>
    <scope>NUCLEOTIDE SEQUENCE</scope>
    <source>
        <strain evidence="1">NC1722</strain>
    </source>
</reference>
<dbReference type="EMBL" id="JAINUG010000356">
    <property type="protein sequence ID" value="KAJ8377358.1"/>
    <property type="molecule type" value="Genomic_DNA"/>
</dbReference>
<accession>A0AAD7RCF7</accession>
<organism evidence="1 2">
    <name type="scientific">Aldrovandia affinis</name>
    <dbReference type="NCBI Taxonomy" id="143900"/>
    <lineage>
        <taxon>Eukaryota</taxon>
        <taxon>Metazoa</taxon>
        <taxon>Chordata</taxon>
        <taxon>Craniata</taxon>
        <taxon>Vertebrata</taxon>
        <taxon>Euteleostomi</taxon>
        <taxon>Actinopterygii</taxon>
        <taxon>Neopterygii</taxon>
        <taxon>Teleostei</taxon>
        <taxon>Notacanthiformes</taxon>
        <taxon>Halosauridae</taxon>
        <taxon>Aldrovandia</taxon>
    </lineage>
</organism>
<dbReference type="Proteomes" id="UP001221898">
    <property type="component" value="Unassembled WGS sequence"/>
</dbReference>
<protein>
    <submittedName>
        <fullName evidence="1">Uncharacterized protein</fullName>
    </submittedName>
</protein>
<evidence type="ECO:0000313" key="2">
    <source>
        <dbReference type="Proteomes" id="UP001221898"/>
    </source>
</evidence>
<name>A0AAD7RCF7_9TELE</name>
<dbReference type="AlphaFoldDB" id="A0AAD7RCF7"/>
<evidence type="ECO:0000313" key="1">
    <source>
        <dbReference type="EMBL" id="KAJ8377358.1"/>
    </source>
</evidence>
<proteinExistence type="predicted"/>
<sequence>MVGTPVVTWRRDRMMPLLVRVEASHPLCNPPCLTCWSPQPSQGAQGGIRAGGAGEERDGSISWALSQKAGFERRSSLKHPESPVVSSVDATLYHPLPLGQRLREGLCLI</sequence>
<gene>
    <name evidence="1" type="ORF">AAFF_G00260870</name>
</gene>
<comment type="caution">
    <text evidence="1">The sequence shown here is derived from an EMBL/GenBank/DDBJ whole genome shotgun (WGS) entry which is preliminary data.</text>
</comment>